<evidence type="ECO:0000313" key="2">
    <source>
        <dbReference type="Proteomes" id="UP001321506"/>
    </source>
</evidence>
<keyword evidence="2" id="KW-1185">Reference proteome</keyword>
<accession>A0AAW6T9X8</accession>
<sequence>MSGGFTMLGAADAAACEGGVCAVPMRDADDAQATASVIDAVVTD</sequence>
<dbReference type="AlphaFoldDB" id="A0AAW6T9X8"/>
<dbReference type="EMBL" id="JASATX010000001">
    <property type="protein sequence ID" value="MDI2097952.1"/>
    <property type="molecule type" value="Genomic_DNA"/>
</dbReference>
<dbReference type="RefSeq" id="WP_281487722.1">
    <property type="nucleotide sequence ID" value="NZ_CP159582.1"/>
</dbReference>
<organism evidence="1 2">
    <name type="scientific">Ruicaihuangia caeni</name>
    <dbReference type="NCBI Taxonomy" id="3042517"/>
    <lineage>
        <taxon>Bacteria</taxon>
        <taxon>Bacillati</taxon>
        <taxon>Actinomycetota</taxon>
        <taxon>Actinomycetes</taxon>
        <taxon>Micrococcales</taxon>
        <taxon>Microbacteriaceae</taxon>
        <taxon>Ruicaihuangia</taxon>
    </lineage>
</organism>
<proteinExistence type="predicted"/>
<comment type="caution">
    <text evidence="1">The sequence shown here is derived from an EMBL/GenBank/DDBJ whole genome shotgun (WGS) entry which is preliminary data.</text>
</comment>
<reference evidence="1 2" key="1">
    <citation type="submission" date="2023-04" db="EMBL/GenBank/DDBJ databases">
        <title>Klugiella caeni sp. nov. isolated from the sludge of biochemical tank.</title>
        <authorList>
            <person name="Geng K."/>
        </authorList>
    </citation>
    <scope>NUCLEOTIDE SEQUENCE [LARGE SCALE GENOMIC DNA]</scope>
    <source>
        <strain evidence="1 2">YN-L-19</strain>
    </source>
</reference>
<protein>
    <submittedName>
        <fullName evidence="1">Uncharacterized protein</fullName>
    </submittedName>
</protein>
<evidence type="ECO:0000313" key="1">
    <source>
        <dbReference type="EMBL" id="MDI2097952.1"/>
    </source>
</evidence>
<dbReference type="Proteomes" id="UP001321506">
    <property type="component" value="Unassembled WGS sequence"/>
</dbReference>
<name>A0AAW6T9X8_9MICO</name>
<gene>
    <name evidence="1" type="ORF">QF206_03075</name>
</gene>